<evidence type="ECO:0000313" key="1">
    <source>
        <dbReference type="EMBL" id="KAI5676721.1"/>
    </source>
</evidence>
<keyword evidence="2" id="KW-1185">Reference proteome</keyword>
<reference evidence="2" key="1">
    <citation type="journal article" date="2023" name="Nat. Plants">
        <title>Single-cell RNA sequencing provides a high-resolution roadmap for understanding the multicellular compartmentation of specialized metabolism.</title>
        <authorList>
            <person name="Sun S."/>
            <person name="Shen X."/>
            <person name="Li Y."/>
            <person name="Li Y."/>
            <person name="Wang S."/>
            <person name="Li R."/>
            <person name="Zhang H."/>
            <person name="Shen G."/>
            <person name="Guo B."/>
            <person name="Wei J."/>
            <person name="Xu J."/>
            <person name="St-Pierre B."/>
            <person name="Chen S."/>
            <person name="Sun C."/>
        </authorList>
    </citation>
    <scope>NUCLEOTIDE SEQUENCE [LARGE SCALE GENOMIC DNA]</scope>
</reference>
<proteinExistence type="predicted"/>
<accession>A0ACC0BVW0</accession>
<evidence type="ECO:0000313" key="2">
    <source>
        <dbReference type="Proteomes" id="UP001060085"/>
    </source>
</evidence>
<organism evidence="1 2">
    <name type="scientific">Catharanthus roseus</name>
    <name type="common">Madagascar periwinkle</name>
    <name type="synonym">Vinca rosea</name>
    <dbReference type="NCBI Taxonomy" id="4058"/>
    <lineage>
        <taxon>Eukaryota</taxon>
        <taxon>Viridiplantae</taxon>
        <taxon>Streptophyta</taxon>
        <taxon>Embryophyta</taxon>
        <taxon>Tracheophyta</taxon>
        <taxon>Spermatophyta</taxon>
        <taxon>Magnoliopsida</taxon>
        <taxon>eudicotyledons</taxon>
        <taxon>Gunneridae</taxon>
        <taxon>Pentapetalae</taxon>
        <taxon>asterids</taxon>
        <taxon>lamiids</taxon>
        <taxon>Gentianales</taxon>
        <taxon>Apocynaceae</taxon>
        <taxon>Rauvolfioideae</taxon>
        <taxon>Vinceae</taxon>
        <taxon>Catharanthinae</taxon>
        <taxon>Catharanthus</taxon>
    </lineage>
</organism>
<dbReference type="Proteomes" id="UP001060085">
    <property type="component" value="Linkage Group LG02"/>
</dbReference>
<sequence length="455" mass="51973">MTGLEKASKWIRNFLLGKKEVKDKKRVSSEIVEYAAESPYNKSMILPATPKRRWSYKKSAATDKKIIHKNNRSFDEIYTSHLIKQALSDQDIEQIRVRAVLPTITNKTDKQVIIRPKKDAAAIKIQSIFRSFLAKRALRALRGLVKLQAVVRGHLVRKQTSAVLRCMHALMTIQVRARVNRLQKAEGVENQHSKPHANDGGILERRRSTSKNKSRHLDHHNHNQPPVIGRTDHHHQGFNKLHSGRLSISKQEYQHQLYCPSPSSALTDISSVTTKIEEMPFKMTQKGLRKSSCSDMSKTKETKLQAANRCIGTGSPLLLPLSYMSDTKSSKAKVRSQSEPKQRPKSKWLQKQIKVKRSQSMMEGEKRDEEEKLQYEPWLFKLYRSAKNGKEETNDIHTASVRVTTCNSIYATPSEASPNFPSFQYYHKATCGFVLSLKYTRPANNMKNTGDEIPT</sequence>
<dbReference type="EMBL" id="CM044702">
    <property type="protein sequence ID" value="KAI5676721.1"/>
    <property type="molecule type" value="Genomic_DNA"/>
</dbReference>
<gene>
    <name evidence="1" type="ORF">M9H77_07671</name>
</gene>
<comment type="caution">
    <text evidence="1">The sequence shown here is derived from an EMBL/GenBank/DDBJ whole genome shotgun (WGS) entry which is preliminary data.</text>
</comment>
<name>A0ACC0BVW0_CATRO</name>
<protein>
    <submittedName>
        <fullName evidence="1">Uncharacterized protein</fullName>
    </submittedName>
</protein>